<keyword evidence="2" id="KW-1185">Reference proteome</keyword>
<evidence type="ECO:0000313" key="2">
    <source>
        <dbReference type="Proteomes" id="UP001218246"/>
    </source>
</evidence>
<proteinExistence type="predicted"/>
<evidence type="ECO:0000313" key="1">
    <source>
        <dbReference type="EMBL" id="MDG5753045.1"/>
    </source>
</evidence>
<gene>
    <name evidence="1" type="ORF">P6P90_03400</name>
</gene>
<reference evidence="1 2" key="1">
    <citation type="submission" date="2023-04" db="EMBL/GenBank/DDBJ databases">
        <title>Ectobacillus antri isolated from activated sludge.</title>
        <authorList>
            <person name="Yan P."/>
            <person name="Liu X."/>
        </authorList>
    </citation>
    <scope>NUCLEOTIDE SEQUENCE [LARGE SCALE GENOMIC DNA]</scope>
    <source>
        <strain evidence="1 2">C18H</strain>
    </source>
</reference>
<dbReference type="Proteomes" id="UP001218246">
    <property type="component" value="Unassembled WGS sequence"/>
</dbReference>
<protein>
    <submittedName>
        <fullName evidence="1">LemA domain protein</fullName>
    </submittedName>
</protein>
<sequence>MNEKEQLQRIQELAREIIETLLQESLFNRSSYLRDSVEHLANTVDALTKIQLDQDANVQDTLRYTITKMRIARNAMQHEKETKKNLA</sequence>
<name>A0ABT6H0X8_9BACI</name>
<dbReference type="EMBL" id="JARULN010000001">
    <property type="protein sequence ID" value="MDG5753045.1"/>
    <property type="molecule type" value="Genomic_DNA"/>
</dbReference>
<comment type="caution">
    <text evidence="1">The sequence shown here is derived from an EMBL/GenBank/DDBJ whole genome shotgun (WGS) entry which is preliminary data.</text>
</comment>
<accession>A0ABT6H0X8</accession>
<organism evidence="1 2">
    <name type="scientific">Ectobacillus antri</name>
    <dbReference type="NCBI Taxonomy" id="2486280"/>
    <lineage>
        <taxon>Bacteria</taxon>
        <taxon>Bacillati</taxon>
        <taxon>Bacillota</taxon>
        <taxon>Bacilli</taxon>
        <taxon>Bacillales</taxon>
        <taxon>Bacillaceae</taxon>
        <taxon>Ectobacillus</taxon>
    </lineage>
</organism>
<dbReference type="RefSeq" id="WP_124564648.1">
    <property type="nucleotide sequence ID" value="NZ_JARRRY010000001.1"/>
</dbReference>